<dbReference type="Proteomes" id="UP001285908">
    <property type="component" value="Unassembled WGS sequence"/>
</dbReference>
<protein>
    <submittedName>
        <fullName evidence="1">Uncharacterized protein</fullName>
    </submittedName>
</protein>
<gene>
    <name evidence="1" type="ORF">B0T23DRAFT_359403</name>
</gene>
<dbReference type="RefSeq" id="XP_062691388.1">
    <property type="nucleotide sequence ID" value="XM_062836225.1"/>
</dbReference>
<accession>A0AAJ0I4N4</accession>
<keyword evidence="2" id="KW-1185">Reference proteome</keyword>
<reference evidence="1 2" key="1">
    <citation type="journal article" date="2023" name="Mol. Phylogenet. Evol.">
        <title>Genome-scale phylogeny and comparative genomics of the fungal order Sordariales.</title>
        <authorList>
            <person name="Hensen N."/>
            <person name="Bonometti L."/>
            <person name="Westerberg I."/>
            <person name="Brannstrom I.O."/>
            <person name="Guillou S."/>
            <person name="Cros-Aarteil S."/>
            <person name="Calhoun S."/>
            <person name="Haridas S."/>
            <person name="Kuo A."/>
            <person name="Mondo S."/>
            <person name="Pangilinan J."/>
            <person name="Riley R."/>
            <person name="LaButti K."/>
            <person name="Andreopoulos B."/>
            <person name="Lipzen A."/>
            <person name="Chen C."/>
            <person name="Yan M."/>
            <person name="Daum C."/>
            <person name="Ng V."/>
            <person name="Clum A."/>
            <person name="Steindorff A."/>
            <person name="Ohm R.A."/>
            <person name="Martin F."/>
            <person name="Silar P."/>
            <person name="Natvig D.O."/>
            <person name="Lalanne C."/>
            <person name="Gautier V."/>
            <person name="Ament-Velasquez S.L."/>
            <person name="Kruys A."/>
            <person name="Hutchinson M.I."/>
            <person name="Powell A.J."/>
            <person name="Barry K."/>
            <person name="Miller A.N."/>
            <person name="Grigoriev I.V."/>
            <person name="Debuchy R."/>
            <person name="Gladieux P."/>
            <person name="Hiltunen Thoren M."/>
            <person name="Johannesson H."/>
        </authorList>
    </citation>
    <scope>NUCLEOTIDE SEQUENCE [LARGE SCALE GENOMIC DNA]</scope>
    <source>
        <strain evidence="1 2">FGSC 10403</strain>
    </source>
</reference>
<comment type="caution">
    <text evidence="1">The sequence shown here is derived from an EMBL/GenBank/DDBJ whole genome shotgun (WGS) entry which is preliminary data.</text>
</comment>
<evidence type="ECO:0000313" key="1">
    <source>
        <dbReference type="EMBL" id="KAK3490205.1"/>
    </source>
</evidence>
<organism evidence="1 2">
    <name type="scientific">Neurospora hispaniola</name>
    <dbReference type="NCBI Taxonomy" id="588809"/>
    <lineage>
        <taxon>Eukaryota</taxon>
        <taxon>Fungi</taxon>
        <taxon>Dikarya</taxon>
        <taxon>Ascomycota</taxon>
        <taxon>Pezizomycotina</taxon>
        <taxon>Sordariomycetes</taxon>
        <taxon>Sordariomycetidae</taxon>
        <taxon>Sordariales</taxon>
        <taxon>Sordariaceae</taxon>
        <taxon>Neurospora</taxon>
    </lineage>
</organism>
<sequence length="231" mass="26144">MANNGLQGQGLFTPGGSGEGNFKDPCVFSESDKKRQVDAELVVPAPDQISKGETISCITVFKVSKPDPEHWRADESFVFLTIDHPEEKSNWDLVTSHQQPSERRFRVRFLPDDPKNMYFLVDNIQFPAAAAHKFNLMFRVLVRPQYILSHNPHTNEIEQDPVILPDELWDGGKPDGPQRHTYVAGIFELHQWLEVKEEAGVKRQNPLSPEQEAIVARLAAIQVPPFLPEAN</sequence>
<proteinExistence type="predicted"/>
<evidence type="ECO:0000313" key="2">
    <source>
        <dbReference type="Proteomes" id="UP001285908"/>
    </source>
</evidence>
<dbReference type="GeneID" id="87873847"/>
<name>A0AAJ0I4N4_9PEZI</name>
<dbReference type="AlphaFoldDB" id="A0AAJ0I4N4"/>
<dbReference type="EMBL" id="JAULSX010000005">
    <property type="protein sequence ID" value="KAK3490205.1"/>
    <property type="molecule type" value="Genomic_DNA"/>
</dbReference>